<keyword evidence="11" id="KW-0539">Nucleus</keyword>
<dbReference type="CDD" id="cd07969">
    <property type="entry name" value="OBF_DNA_ligase_I"/>
    <property type="match status" value="1"/>
</dbReference>
<evidence type="ECO:0000256" key="9">
    <source>
        <dbReference type="ARBA" id="ARBA00023172"/>
    </source>
</evidence>
<dbReference type="OMA" id="WIKYKRD"/>
<gene>
    <name evidence="18" type="ORF">BSAL_29980</name>
</gene>
<dbReference type="InterPro" id="IPR050191">
    <property type="entry name" value="ATP-dep_DNA_ligase"/>
</dbReference>
<evidence type="ECO:0000256" key="1">
    <source>
        <dbReference type="ARBA" id="ARBA00004123"/>
    </source>
</evidence>
<dbReference type="GO" id="GO:0005524">
    <property type="term" value="F:ATP binding"/>
    <property type="evidence" value="ECO:0007669"/>
    <property type="project" value="UniProtKB-KW"/>
</dbReference>
<dbReference type="GO" id="GO:0071897">
    <property type="term" value="P:DNA biosynthetic process"/>
    <property type="evidence" value="ECO:0007669"/>
    <property type="project" value="InterPro"/>
</dbReference>
<dbReference type="GO" id="GO:0006281">
    <property type="term" value="P:DNA repair"/>
    <property type="evidence" value="ECO:0007669"/>
    <property type="project" value="UniProtKB-KW"/>
</dbReference>
<dbReference type="GO" id="GO:0051301">
    <property type="term" value="P:cell division"/>
    <property type="evidence" value="ECO:0007669"/>
    <property type="project" value="UniProtKB-KW"/>
</dbReference>
<evidence type="ECO:0000313" key="19">
    <source>
        <dbReference type="Proteomes" id="UP000051952"/>
    </source>
</evidence>
<reference evidence="19" key="1">
    <citation type="submission" date="2015-09" db="EMBL/GenBank/DDBJ databases">
        <authorList>
            <consortium name="Pathogen Informatics"/>
        </authorList>
    </citation>
    <scope>NUCLEOTIDE SEQUENCE [LARGE SCALE GENOMIC DNA]</scope>
    <source>
        <strain evidence="19">Lake Konstanz</strain>
    </source>
</reference>
<dbReference type="Gene3D" id="3.30.1490.70">
    <property type="match status" value="1"/>
</dbReference>
<organism evidence="18 19">
    <name type="scientific">Bodo saltans</name>
    <name type="common">Flagellated protozoan</name>
    <dbReference type="NCBI Taxonomy" id="75058"/>
    <lineage>
        <taxon>Eukaryota</taxon>
        <taxon>Discoba</taxon>
        <taxon>Euglenozoa</taxon>
        <taxon>Kinetoplastea</taxon>
        <taxon>Metakinetoplastina</taxon>
        <taxon>Eubodonida</taxon>
        <taxon>Bodonidae</taxon>
        <taxon>Bodo</taxon>
    </lineage>
</organism>
<dbReference type="Gene3D" id="2.40.50.140">
    <property type="entry name" value="Nucleic acid-binding proteins"/>
    <property type="match status" value="1"/>
</dbReference>
<keyword evidence="3 14" id="KW-0436">Ligase</keyword>
<evidence type="ECO:0000256" key="8">
    <source>
        <dbReference type="ARBA" id="ARBA00022840"/>
    </source>
</evidence>
<protein>
    <recommendedName>
        <fullName evidence="14">DNA ligase</fullName>
        <ecNumber evidence="14">6.5.1.1</ecNumber>
    </recommendedName>
</protein>
<dbReference type="GO" id="GO:0005634">
    <property type="term" value="C:nucleus"/>
    <property type="evidence" value="ECO:0007669"/>
    <property type="project" value="UniProtKB-SubCell"/>
</dbReference>
<evidence type="ECO:0000256" key="12">
    <source>
        <dbReference type="ARBA" id="ARBA00023306"/>
    </source>
</evidence>
<evidence type="ECO:0000313" key="18">
    <source>
        <dbReference type="EMBL" id="CUG91052.1"/>
    </source>
</evidence>
<keyword evidence="10 14" id="KW-0234">DNA repair</keyword>
<dbReference type="SUPFAM" id="SSF117018">
    <property type="entry name" value="ATP-dependent DNA ligase DNA-binding domain"/>
    <property type="match status" value="1"/>
</dbReference>
<evidence type="ECO:0000256" key="3">
    <source>
        <dbReference type="ARBA" id="ARBA00022598"/>
    </source>
</evidence>
<evidence type="ECO:0000256" key="4">
    <source>
        <dbReference type="ARBA" id="ARBA00022618"/>
    </source>
</evidence>
<dbReference type="GO" id="GO:0003910">
    <property type="term" value="F:DNA ligase (ATP) activity"/>
    <property type="evidence" value="ECO:0007669"/>
    <property type="project" value="UniProtKB-EC"/>
</dbReference>
<dbReference type="Proteomes" id="UP000051952">
    <property type="component" value="Unassembled WGS sequence"/>
</dbReference>
<dbReference type="FunFam" id="1.10.3260.10:FF:000013">
    <property type="entry name" value="DNA ligase"/>
    <property type="match status" value="1"/>
</dbReference>
<dbReference type="SUPFAM" id="SSF56091">
    <property type="entry name" value="DNA ligase/mRNA capping enzyme, catalytic domain"/>
    <property type="match status" value="1"/>
</dbReference>
<dbReference type="AlphaFoldDB" id="A0A0S4JHN9"/>
<dbReference type="InterPro" id="IPR012309">
    <property type="entry name" value="DNA_ligase_ATP-dep_C"/>
</dbReference>
<dbReference type="SUPFAM" id="SSF50249">
    <property type="entry name" value="Nucleic acid-binding proteins"/>
    <property type="match status" value="1"/>
</dbReference>
<evidence type="ECO:0000256" key="16">
    <source>
        <dbReference type="SAM" id="MobiDB-lite"/>
    </source>
</evidence>
<proteinExistence type="inferred from homology"/>
<dbReference type="VEuPathDB" id="TriTrypDB:BSAL_29980"/>
<keyword evidence="8 14" id="KW-0067">ATP-binding</keyword>
<evidence type="ECO:0000256" key="14">
    <source>
        <dbReference type="RuleBase" id="RU000617"/>
    </source>
</evidence>
<accession>A0A0S4JHN9</accession>
<dbReference type="InterPro" id="IPR036599">
    <property type="entry name" value="DNA_ligase_N_sf"/>
</dbReference>
<dbReference type="GO" id="GO:0005739">
    <property type="term" value="C:mitochondrion"/>
    <property type="evidence" value="ECO:0007669"/>
    <property type="project" value="TreeGrafter"/>
</dbReference>
<dbReference type="PANTHER" id="PTHR45674:SF4">
    <property type="entry name" value="DNA LIGASE 1"/>
    <property type="match status" value="1"/>
</dbReference>
<evidence type="ECO:0000256" key="6">
    <source>
        <dbReference type="ARBA" id="ARBA00022741"/>
    </source>
</evidence>
<feature type="region of interest" description="Disordered" evidence="16">
    <location>
        <begin position="1"/>
        <end position="27"/>
    </location>
</feature>
<dbReference type="EMBL" id="CYKH01001888">
    <property type="protein sequence ID" value="CUG91052.1"/>
    <property type="molecule type" value="Genomic_DNA"/>
</dbReference>
<keyword evidence="7 14" id="KW-0227">DNA damage</keyword>
<dbReference type="EC" id="6.5.1.1" evidence="14"/>
<sequence>MATKTAAPAKRARDGNDEFPDDQENQELQAMLKTVSTSMAKLFQQKPRFDPLKHFAEKWPLPAAAEGAPATTDTAPYAVVADTFADISAVGSRLECTKLLTRLFWAIIARCPQDLLSTVYVAVNKQAPAHEGVELGIGDAILVKVVAECCAMTEARVKELYQKTGDLAEVAQNSKKNQATLVKPKPLTVQRVFRTMKDVALMNGKDVVRRRGDAMKSLLRDAKGPEVNFLVRAFQCKMRMGLAEPTVLVALGYAFALNSLGATAVGNMSPEALQVRLNMGAEGLARVYHEVPSLDIVVDAVLVHGFEILNPDSDVAKLHKTLLSIRPGLPVRPQLAQPTNGITTILNRFQGKRFTCEYKYDGERAQIHYRKGDGFQIFSRNSETHTTKYPDVIQMMPSVFNSDDTTSFIIDAEVVAVDESGNLQAFQVLQHRGRKNIELKDVTIHVCIFAFDIMYYNGAPVLHKTLTQRRELLASVFTVLDGKFRFAQSIDSEDTEEMQRFLEKSIVDGCEGLMVKTLDVEAEYTPAKRSKYWLKLKKDYMEGATDTLDLVAMGAYFGKGKRTGVFGGFLLGCYDAESDEYQSVCKIGTGFSDDMLESLTETLNTLAVPSMPQYYRTNDKPDVWLSESQVWEVRAADLSISPVHFGGYGLVDPNRGIALRFPRFLRIREDKGPTNATSAQQVADMYRQQSLALSAKGEEE</sequence>
<evidence type="ECO:0000256" key="15">
    <source>
        <dbReference type="RuleBase" id="RU004196"/>
    </source>
</evidence>
<dbReference type="FunFam" id="2.40.50.140:FF:000062">
    <property type="entry name" value="DNA ligase"/>
    <property type="match status" value="1"/>
</dbReference>
<keyword evidence="6 14" id="KW-0547">Nucleotide-binding</keyword>
<evidence type="ECO:0000256" key="2">
    <source>
        <dbReference type="ARBA" id="ARBA00007572"/>
    </source>
</evidence>
<dbReference type="Pfam" id="PF04679">
    <property type="entry name" value="DNA_ligase_A_C"/>
    <property type="match status" value="1"/>
</dbReference>
<comment type="similarity">
    <text evidence="2 15">Belongs to the ATP-dependent DNA ligase family.</text>
</comment>
<comment type="subcellular location">
    <subcellularLocation>
        <location evidence="1">Nucleus</location>
    </subcellularLocation>
</comment>
<dbReference type="PANTHER" id="PTHR45674">
    <property type="entry name" value="DNA LIGASE 1/3 FAMILY MEMBER"/>
    <property type="match status" value="1"/>
</dbReference>
<keyword evidence="4" id="KW-0132">Cell division</keyword>
<evidence type="ECO:0000256" key="5">
    <source>
        <dbReference type="ARBA" id="ARBA00022705"/>
    </source>
</evidence>
<evidence type="ECO:0000256" key="11">
    <source>
        <dbReference type="ARBA" id="ARBA00023242"/>
    </source>
</evidence>
<dbReference type="InterPro" id="IPR012340">
    <property type="entry name" value="NA-bd_OB-fold"/>
</dbReference>
<dbReference type="NCBIfam" id="TIGR00574">
    <property type="entry name" value="dnl1"/>
    <property type="match status" value="1"/>
</dbReference>
<feature type="domain" description="ATP-dependent DNA ligase family profile" evidence="17">
    <location>
        <begin position="439"/>
        <end position="575"/>
    </location>
</feature>
<dbReference type="Pfam" id="PF01068">
    <property type="entry name" value="DNA_ligase_A_M"/>
    <property type="match status" value="1"/>
</dbReference>
<dbReference type="FunFam" id="3.30.470.30:FF:000002">
    <property type="entry name" value="DNA ligase"/>
    <property type="match status" value="1"/>
</dbReference>
<dbReference type="InterPro" id="IPR012310">
    <property type="entry name" value="DNA_ligase_ATP-dep_cent"/>
</dbReference>
<keyword evidence="12" id="KW-0131">Cell cycle</keyword>
<dbReference type="Gene3D" id="1.10.3260.10">
    <property type="entry name" value="DNA ligase, ATP-dependent, N-terminal domain"/>
    <property type="match status" value="1"/>
</dbReference>
<dbReference type="CDD" id="cd07900">
    <property type="entry name" value="Adenylation_DNA_ligase_I_Euk"/>
    <property type="match status" value="1"/>
</dbReference>
<keyword evidence="9 14" id="KW-0233">DNA recombination</keyword>
<dbReference type="InterPro" id="IPR000977">
    <property type="entry name" value="DNA_ligase_ATP-dep"/>
</dbReference>
<keyword evidence="5" id="KW-0235">DNA replication</keyword>
<dbReference type="PROSITE" id="PS00333">
    <property type="entry name" value="DNA_LIGASE_A2"/>
    <property type="match status" value="1"/>
</dbReference>
<evidence type="ECO:0000256" key="10">
    <source>
        <dbReference type="ARBA" id="ARBA00023204"/>
    </source>
</evidence>
<evidence type="ECO:0000256" key="13">
    <source>
        <dbReference type="ARBA" id="ARBA00034003"/>
    </source>
</evidence>
<dbReference type="Gene3D" id="3.30.470.30">
    <property type="entry name" value="DNA ligase/mRNA capping enzyme"/>
    <property type="match status" value="1"/>
</dbReference>
<evidence type="ECO:0000256" key="7">
    <source>
        <dbReference type="ARBA" id="ARBA00022763"/>
    </source>
</evidence>
<keyword evidence="19" id="KW-1185">Reference proteome</keyword>
<comment type="catalytic activity">
    <reaction evidence="13 14">
        <text>ATP + (deoxyribonucleotide)n-3'-hydroxyl + 5'-phospho-(deoxyribonucleotide)m = (deoxyribonucleotide)n+m + AMP + diphosphate.</text>
        <dbReference type="EC" id="6.5.1.1"/>
    </reaction>
</comment>
<dbReference type="PROSITE" id="PS00697">
    <property type="entry name" value="DNA_LIGASE_A1"/>
    <property type="match status" value="1"/>
</dbReference>
<dbReference type="PROSITE" id="PS50160">
    <property type="entry name" value="DNA_LIGASE_A3"/>
    <property type="match status" value="1"/>
</dbReference>
<dbReference type="InterPro" id="IPR016059">
    <property type="entry name" value="DNA_ligase_ATP-dep_CS"/>
</dbReference>
<dbReference type="GO" id="GO:0006310">
    <property type="term" value="P:DNA recombination"/>
    <property type="evidence" value="ECO:0007669"/>
    <property type="project" value="UniProtKB-KW"/>
</dbReference>
<dbReference type="Pfam" id="PF04675">
    <property type="entry name" value="DNA_ligase_A_N"/>
    <property type="match status" value="1"/>
</dbReference>
<dbReference type="GO" id="GO:0006273">
    <property type="term" value="P:lagging strand elongation"/>
    <property type="evidence" value="ECO:0007669"/>
    <property type="project" value="TreeGrafter"/>
</dbReference>
<evidence type="ECO:0000259" key="17">
    <source>
        <dbReference type="PROSITE" id="PS50160"/>
    </source>
</evidence>
<name>A0A0S4JHN9_BODSA</name>
<dbReference type="InterPro" id="IPR012308">
    <property type="entry name" value="DNA_ligase_ATP-dep_N"/>
</dbReference>
<dbReference type="GO" id="GO:0003677">
    <property type="term" value="F:DNA binding"/>
    <property type="evidence" value="ECO:0007669"/>
    <property type="project" value="InterPro"/>
</dbReference>
<dbReference type="OrthoDB" id="206088at2759"/>